<dbReference type="PIRSF" id="PIRSF020481">
    <property type="entry name" value="BAP"/>
    <property type="match status" value="1"/>
</dbReference>
<reference evidence="5 6" key="1">
    <citation type="submission" date="2016-01" db="EMBL/GenBank/DDBJ databases">
        <title>Draft Genome Sequences of Seven Thermophilic Sporeformers Isolated from Foods.</title>
        <authorList>
            <person name="Berendsen E.M."/>
            <person name="Wells-Bennik M.H."/>
            <person name="Krawcyk A.O."/>
            <person name="De Jong A."/>
            <person name="Holsappel S."/>
            <person name="Eijlander R.T."/>
            <person name="Kuipers O.P."/>
        </authorList>
    </citation>
    <scope>NUCLEOTIDE SEQUENCE [LARGE SCALE GENOMIC DNA]</scope>
    <source>
        <strain evidence="5 6">B4110</strain>
    </source>
</reference>
<dbReference type="InterPro" id="IPR006949">
    <property type="entry name" value="Barrel_Baseplate_J-like"/>
</dbReference>
<dbReference type="PANTHER" id="PTHR37829:SF3">
    <property type="entry name" value="PROTEIN JAYE-RELATED"/>
    <property type="match status" value="1"/>
</dbReference>
<evidence type="ECO:0000259" key="3">
    <source>
        <dbReference type="Pfam" id="PF26078"/>
    </source>
</evidence>
<protein>
    <submittedName>
        <fullName evidence="5">Uncharacterized protein</fullName>
    </submittedName>
</protein>
<dbReference type="PANTHER" id="PTHR37829">
    <property type="entry name" value="PHAGE-LIKE ELEMENT PBSX PROTEIN XKDT"/>
    <property type="match status" value="1"/>
</dbReference>
<dbReference type="InterPro" id="IPR058531">
    <property type="entry name" value="Baseplate_J_M"/>
</dbReference>
<sequence>MARFGLPDIDFVNRDPSEIEAEMVTKFEEKTGIHLTDADPRRKFIQTVVYALSLAYNRIDYTAKQNSLAYAEDDFLDHIGNKKGVSRLEPKPAECIVRYELNPIQNMVIPKGHRVSYGNELFFETIQETLVPENAEYVDVKVQCTEPGPIGNGFLPGQINNIVDPIPFVVKAYNITTTSGGTDWEDDDPYAERIRQSPERYSTAGPEGAYIFYAKTADQRIVDVAVESPSDGVVEIIVLLENGELPDQTVLDRITEICNDKTVRPLTDKVIVRPPDVVSYDIQLTYYVSREKANVLTDIQTQIQAAVSEYAVWQKSKLGRWVDPSELVARVKAAGASRCFVQAPASFIEVKKTQVAKENMIALTFGGLTDD</sequence>
<dbReference type="RefSeq" id="WP_062678901.1">
    <property type="nucleotide sequence ID" value="NZ_LQYW01000149.1"/>
</dbReference>
<feature type="domain" description="Baseplate J-like central" evidence="3">
    <location>
        <begin position="202"/>
        <end position="273"/>
    </location>
</feature>
<dbReference type="Pfam" id="PF04865">
    <property type="entry name" value="Baseplate_J"/>
    <property type="match status" value="1"/>
</dbReference>
<comment type="similarity">
    <text evidence="1">Belongs to the Mu gp47/PBSX XkdT family.</text>
</comment>
<accession>A0A150MJK5</accession>
<feature type="domain" description="Baseplate J-like C-terminal" evidence="4">
    <location>
        <begin position="284"/>
        <end position="361"/>
    </location>
</feature>
<comment type="caution">
    <text evidence="5">The sequence shown here is derived from an EMBL/GenBank/DDBJ whole genome shotgun (WGS) entry which is preliminary data.</text>
</comment>
<dbReference type="Proteomes" id="UP000075324">
    <property type="component" value="Unassembled WGS sequence"/>
</dbReference>
<dbReference type="InterPro" id="IPR014507">
    <property type="entry name" value="Baseplate_assembly_J_pred"/>
</dbReference>
<dbReference type="Pfam" id="PF26079">
    <property type="entry name" value="Baseplate_J_C"/>
    <property type="match status" value="1"/>
</dbReference>
<evidence type="ECO:0000259" key="4">
    <source>
        <dbReference type="Pfam" id="PF26079"/>
    </source>
</evidence>
<feature type="domain" description="Baseplate protein J-like barrel" evidence="2">
    <location>
        <begin position="107"/>
        <end position="181"/>
    </location>
</feature>
<name>A0A150MJK5_9BACL</name>
<dbReference type="EMBL" id="LQYW01000149">
    <property type="protein sequence ID" value="KYD24623.1"/>
    <property type="molecule type" value="Genomic_DNA"/>
</dbReference>
<dbReference type="InterPro" id="IPR058530">
    <property type="entry name" value="Baseplate_J-like_C"/>
</dbReference>
<organism evidence="5 6">
    <name type="scientific">Parageobacillus toebii</name>
    <dbReference type="NCBI Taxonomy" id="153151"/>
    <lineage>
        <taxon>Bacteria</taxon>
        <taxon>Bacillati</taxon>
        <taxon>Bacillota</taxon>
        <taxon>Bacilli</taxon>
        <taxon>Bacillales</taxon>
        <taxon>Anoxybacillaceae</taxon>
        <taxon>Parageobacillus</taxon>
    </lineage>
</organism>
<dbReference type="Pfam" id="PF26078">
    <property type="entry name" value="Baseplate_J_M"/>
    <property type="match status" value="1"/>
</dbReference>
<evidence type="ECO:0000256" key="1">
    <source>
        <dbReference type="ARBA" id="ARBA00038087"/>
    </source>
</evidence>
<dbReference type="AlphaFoldDB" id="A0A150MJK5"/>
<dbReference type="PATRIC" id="fig|153151.4.peg.1297"/>
<gene>
    <name evidence="5" type="ORF">B4110_0632</name>
</gene>
<proteinExistence type="inferred from homology"/>
<evidence type="ECO:0000259" key="2">
    <source>
        <dbReference type="Pfam" id="PF04865"/>
    </source>
</evidence>
<evidence type="ECO:0000313" key="6">
    <source>
        <dbReference type="Proteomes" id="UP000075324"/>
    </source>
</evidence>
<dbReference type="InterPro" id="IPR052399">
    <property type="entry name" value="Phage_Baseplate_Assmbl_Protein"/>
</dbReference>
<evidence type="ECO:0000313" key="5">
    <source>
        <dbReference type="EMBL" id="KYD24623.1"/>
    </source>
</evidence>